<name>A0A6J4J1J1_9CHLR</name>
<reference evidence="1" key="1">
    <citation type="submission" date="2020-02" db="EMBL/GenBank/DDBJ databases">
        <authorList>
            <person name="Meier V. D."/>
        </authorList>
    </citation>
    <scope>NUCLEOTIDE SEQUENCE</scope>
    <source>
        <strain evidence="1">AVDCRST_MAG93</strain>
    </source>
</reference>
<evidence type="ECO:0008006" key="2">
    <source>
        <dbReference type="Google" id="ProtNLM"/>
    </source>
</evidence>
<dbReference type="AlphaFoldDB" id="A0A6J4J1J1"/>
<dbReference type="EMBL" id="CADCTR010000850">
    <property type="protein sequence ID" value="CAA9267913.1"/>
    <property type="molecule type" value="Genomic_DNA"/>
</dbReference>
<proteinExistence type="predicted"/>
<evidence type="ECO:0000313" key="1">
    <source>
        <dbReference type="EMBL" id="CAA9267913.1"/>
    </source>
</evidence>
<organism evidence="1">
    <name type="scientific">uncultured Chloroflexia bacterium</name>
    <dbReference type="NCBI Taxonomy" id="1672391"/>
    <lineage>
        <taxon>Bacteria</taxon>
        <taxon>Bacillati</taxon>
        <taxon>Chloroflexota</taxon>
        <taxon>Chloroflexia</taxon>
        <taxon>environmental samples</taxon>
    </lineage>
</organism>
<dbReference type="Gene3D" id="3.10.450.50">
    <property type="match status" value="1"/>
</dbReference>
<accession>A0A6J4J1J1</accession>
<protein>
    <recommendedName>
        <fullName evidence="2">Ester cyclase</fullName>
    </recommendedName>
</protein>
<dbReference type="SUPFAM" id="SSF54427">
    <property type="entry name" value="NTF2-like"/>
    <property type="match status" value="1"/>
</dbReference>
<feature type="non-terminal residue" evidence="1">
    <location>
        <position position="56"/>
    </location>
</feature>
<dbReference type="InterPro" id="IPR009959">
    <property type="entry name" value="Cyclase_SnoaL-like"/>
</dbReference>
<gene>
    <name evidence="1" type="ORF">AVDCRST_MAG93-2501</name>
</gene>
<dbReference type="GO" id="GO:0030638">
    <property type="term" value="P:polyketide metabolic process"/>
    <property type="evidence" value="ECO:0007669"/>
    <property type="project" value="InterPro"/>
</dbReference>
<dbReference type="Pfam" id="PF07366">
    <property type="entry name" value="SnoaL"/>
    <property type="match status" value="1"/>
</dbReference>
<sequence length="56" mass="6423">MTGTHEGRFEIGPFGDIAPTGGRVEVRHMHFFRWVDGKNTDLWHIMDTPALMRQLG</sequence>
<dbReference type="InterPro" id="IPR032710">
    <property type="entry name" value="NTF2-like_dom_sf"/>
</dbReference>